<dbReference type="PANTHER" id="PTHR24251:SF30">
    <property type="entry name" value="MEMBRANE FRIZZLED-RELATED PROTEIN"/>
    <property type="match status" value="1"/>
</dbReference>
<feature type="domain" description="CUB" evidence="11">
    <location>
        <begin position="781"/>
        <end position="860"/>
    </location>
</feature>
<evidence type="ECO:0000256" key="4">
    <source>
        <dbReference type="ARBA" id="ARBA00022729"/>
    </source>
</evidence>
<organism evidence="13 14">
    <name type="scientific">Portunus trituberculatus</name>
    <name type="common">Swimming crab</name>
    <name type="synonym">Neptunus trituberculatus</name>
    <dbReference type="NCBI Taxonomy" id="210409"/>
    <lineage>
        <taxon>Eukaryota</taxon>
        <taxon>Metazoa</taxon>
        <taxon>Ecdysozoa</taxon>
        <taxon>Arthropoda</taxon>
        <taxon>Crustacea</taxon>
        <taxon>Multicrustacea</taxon>
        <taxon>Malacostraca</taxon>
        <taxon>Eumalacostraca</taxon>
        <taxon>Eucarida</taxon>
        <taxon>Decapoda</taxon>
        <taxon>Pleocyemata</taxon>
        <taxon>Brachyura</taxon>
        <taxon>Eubrachyura</taxon>
        <taxon>Portunoidea</taxon>
        <taxon>Portunidae</taxon>
        <taxon>Portuninae</taxon>
        <taxon>Portunus</taxon>
    </lineage>
</organism>
<dbReference type="SMART" id="SM00179">
    <property type="entry name" value="EGF_CA"/>
    <property type="match status" value="5"/>
</dbReference>
<feature type="domain" description="CUB" evidence="11">
    <location>
        <begin position="1228"/>
        <end position="1283"/>
    </location>
</feature>
<dbReference type="InterPro" id="IPR049883">
    <property type="entry name" value="NOTCH1_EGF-like"/>
</dbReference>
<feature type="domain" description="CUB" evidence="11">
    <location>
        <begin position="1300"/>
        <end position="1363"/>
    </location>
</feature>
<dbReference type="Gene3D" id="2.60.120.290">
    <property type="entry name" value="Spermadhesin, CUB domain"/>
    <property type="match status" value="9"/>
</dbReference>
<feature type="domain" description="CUB" evidence="11">
    <location>
        <begin position="873"/>
        <end position="988"/>
    </location>
</feature>
<dbReference type="Pfam" id="PF00008">
    <property type="entry name" value="EGF"/>
    <property type="match status" value="2"/>
</dbReference>
<dbReference type="FunFam" id="2.60.120.290:FF:000068">
    <property type="entry name" value="Metalloendopeptidase"/>
    <property type="match status" value="1"/>
</dbReference>
<dbReference type="GO" id="GO:0005509">
    <property type="term" value="F:calcium ion binding"/>
    <property type="evidence" value="ECO:0007669"/>
    <property type="project" value="InterPro"/>
</dbReference>
<dbReference type="InterPro" id="IPR035914">
    <property type="entry name" value="Sperma_CUB_dom_sf"/>
</dbReference>
<feature type="disulfide bond" evidence="9">
    <location>
        <begin position="426"/>
        <end position="453"/>
    </location>
</feature>
<keyword evidence="3 10" id="KW-0245">EGF-like domain</keyword>
<dbReference type="PROSITE" id="PS01186">
    <property type="entry name" value="EGF_2"/>
    <property type="match status" value="1"/>
</dbReference>
<feature type="disulfide bond" evidence="10">
    <location>
        <begin position="410"/>
        <end position="419"/>
    </location>
</feature>
<dbReference type="InterPro" id="IPR000859">
    <property type="entry name" value="CUB_dom"/>
</dbReference>
<dbReference type="Gene3D" id="2.10.25.10">
    <property type="entry name" value="Laminin"/>
    <property type="match status" value="6"/>
</dbReference>
<dbReference type="PANTHER" id="PTHR24251">
    <property type="entry name" value="OVOCHYMASE-RELATED"/>
    <property type="match status" value="1"/>
</dbReference>
<evidence type="ECO:0000256" key="7">
    <source>
        <dbReference type="ARBA" id="ARBA00023157"/>
    </source>
</evidence>
<feature type="disulfide bond" evidence="9">
    <location>
        <begin position="1228"/>
        <end position="1255"/>
    </location>
</feature>
<dbReference type="Pfam" id="PF12661">
    <property type="entry name" value="hEGF"/>
    <property type="match status" value="1"/>
</dbReference>
<feature type="domain" description="CUB" evidence="11">
    <location>
        <begin position="426"/>
        <end position="539"/>
    </location>
</feature>
<comment type="subcellular location">
    <subcellularLocation>
        <location evidence="1">Cell membrane</location>
    </subcellularLocation>
</comment>
<keyword evidence="7 10" id="KW-1015">Disulfide bond</keyword>
<dbReference type="SMART" id="SM00042">
    <property type="entry name" value="CUB"/>
    <property type="match status" value="8"/>
</dbReference>
<dbReference type="SUPFAM" id="SSF57196">
    <property type="entry name" value="EGF/Laminin"/>
    <property type="match status" value="4"/>
</dbReference>
<dbReference type="Proteomes" id="UP000324222">
    <property type="component" value="Unassembled WGS sequence"/>
</dbReference>
<evidence type="ECO:0000313" key="14">
    <source>
        <dbReference type="Proteomes" id="UP000324222"/>
    </source>
</evidence>
<dbReference type="PROSITE" id="PS01187">
    <property type="entry name" value="EGF_CA"/>
    <property type="match status" value="1"/>
</dbReference>
<feature type="disulfide bond" evidence="10">
    <location>
        <begin position="167"/>
        <end position="176"/>
    </location>
</feature>
<feature type="domain" description="CUB" evidence="11">
    <location>
        <begin position="1111"/>
        <end position="1226"/>
    </location>
</feature>
<name>A0A5B7CLK0_PORTR</name>
<dbReference type="SMART" id="SM00181">
    <property type="entry name" value="EGF"/>
    <property type="match status" value="6"/>
</dbReference>
<feature type="domain" description="EGF-like" evidence="12">
    <location>
        <begin position="384"/>
        <end position="420"/>
    </location>
</feature>
<evidence type="ECO:0000259" key="11">
    <source>
        <dbReference type="PROSITE" id="PS01180"/>
    </source>
</evidence>
<keyword evidence="4" id="KW-0732">Signal</keyword>
<dbReference type="InterPro" id="IPR000152">
    <property type="entry name" value="EGF-type_Asp/Asn_hydroxyl_site"/>
</dbReference>
<evidence type="ECO:0000256" key="1">
    <source>
        <dbReference type="ARBA" id="ARBA00004236"/>
    </source>
</evidence>
<keyword evidence="8" id="KW-0325">Glycoprotein</keyword>
<dbReference type="PROSITE" id="PS01180">
    <property type="entry name" value="CUB"/>
    <property type="match status" value="9"/>
</dbReference>
<comment type="caution">
    <text evidence="10">Lacks conserved residue(s) required for the propagation of feature annotation.</text>
</comment>
<evidence type="ECO:0000256" key="3">
    <source>
        <dbReference type="ARBA" id="ARBA00022536"/>
    </source>
</evidence>
<dbReference type="FunFam" id="2.10.25.10:FF:000260">
    <property type="entry name" value="Notch receptor 4"/>
    <property type="match status" value="1"/>
</dbReference>
<dbReference type="PROSITE" id="PS00022">
    <property type="entry name" value="EGF_1"/>
    <property type="match status" value="3"/>
</dbReference>
<feature type="domain" description="EGF-like" evidence="12">
    <location>
        <begin position="179"/>
        <end position="220"/>
    </location>
</feature>
<dbReference type="FunFam" id="2.60.120.290:FF:000003">
    <property type="entry name" value="Neuropilin"/>
    <property type="match status" value="1"/>
</dbReference>
<feature type="domain" description="CUB" evidence="11">
    <location>
        <begin position="989"/>
        <end position="1107"/>
    </location>
</feature>
<protein>
    <submittedName>
        <fullName evidence="13">Cubilin</fullName>
    </submittedName>
</protein>
<feature type="domain" description="CUB" evidence="11">
    <location>
        <begin position="660"/>
        <end position="775"/>
    </location>
</feature>
<dbReference type="Pfam" id="PF00431">
    <property type="entry name" value="CUB"/>
    <property type="match status" value="9"/>
</dbReference>
<evidence type="ECO:0000256" key="6">
    <source>
        <dbReference type="ARBA" id="ARBA00023136"/>
    </source>
</evidence>
<evidence type="ECO:0000256" key="8">
    <source>
        <dbReference type="ARBA" id="ARBA00023180"/>
    </source>
</evidence>
<dbReference type="EMBL" id="VSRR010000062">
    <property type="protein sequence ID" value="MPC09286.1"/>
    <property type="molecule type" value="Genomic_DNA"/>
</dbReference>
<keyword evidence="6" id="KW-0472">Membrane</keyword>
<dbReference type="Pfam" id="PF07645">
    <property type="entry name" value="EGF_CA"/>
    <property type="match status" value="2"/>
</dbReference>
<sequence>MQNAVRSLQGSVGQLSSTLDPLVNNVSRLASQVSLMTPESSRQRLQQLNTLLASLQQTTSQTQLSLQDVTQQMLPTLQQTVAGLSVEVNSLPELRNRLQALEIRINGTTTSTGTVNITSGNYLATLTTLQREVFQIKSQLMVDECASGPCRNGGICIDGYLKFTCLCPKGWQGGDCNLDSDECVQYAGTDLGCQNGATCINFPGSFRCLCPPGKFGVLCDQQSSSCTQSSGSGLCGSHGNCVSSSGQHGYTCICDEGWKSQNQGNGPTCVDVDECASQMPHCSSSPAVQCINYPGGFTCGPCPQGFSGNGFVCNDIDECQINNGGCSPFSQCYNTYGGRRCGPCATGYTGDGTTCTPSLSPCQTAQCHPLATCYENARQNCQLVIDMCANNPCLNGGTCTQGFNSFTCSCPSSHTGDRCQTENQLCGGDLHGNEYGSFKSPGYPGHYPVDRDCYWTITVSPGKRIKFHFPTLQLEHHPNCSFDFLEIRDGGSADSPLVRRACGTNLPSPVMSTGRQLYILFHSDFSVSRPGFRAVYQVACGGEYTGDTGLIRSPYNPQPYPGNRECIYLISQPVGKAIVLNFTFFDIEGSFWGHCSFDYIELRDGRRPTSPSLGRYCGPETHRPNPIVSTHNYMWIKFRTDGSVHDRGFVANYTTIDTTCGGVLTGITGVITSPNSPETYPTNTDCRWVLDLPPNYVIQITWQSFSLEHHTDCQYDYIEIFDNSSIAGQSQRMGSRLCGSTLPPIMTSSDNLVTIHFHSDSSVNHDGFSAVYHGLDATRACGGHYHTEMGIITSPNYPQNYPDSRICEWTITAVRGHQIHLNFLHMEVEPSTHCDFDAVEISQGNHAFVSFESDQNVRGKGFNISYTTLHDGCGGLFTAPEGSIHSPHYPNNYNNESDCTWTIKTDPMHVVLLNFTDFNVQSSSAECEGGFVQVYDGEDVDASLLLQHCGSSLPQPRLLQSTGSSLTVRLKADGQAPSKGFTASYKRGCGASIAVAANGNGEIKSPNFPNYYTSGLNCSWHLNAPEGSRMHLHIVHLDMHHGHLSNENCTYDYLVVLDGAFLDSPERSRFCGSYSPRPLVSIANHLTIHVVSDPGVYVSFRAVYSTLTSTCGGDLTSVSGELASPLYPEPYPVNLDCVWTIIAGPGNQLQLNFIEFDVEESSGCNQDYIEVHEMNPEGPLLLHNCSSSTGSTLPPSITVHDTLWIRFHSDGVSAGGHGFLASYNIYICGGTYNVEESRIFTSPGYPMPYAASLNCTWKIVAPLGHYLTVSFLQVEISSPDNNCTSINGLLKIRDINSTVCGGLVSGAEGEIRSPGYPHGYAAQRLCEWLITAPPGKRIKLEFLDFDIQSQYFCRDYMEVKGSL</sequence>
<dbReference type="FunFam" id="2.60.120.290:FF:000005">
    <property type="entry name" value="Procollagen C-endopeptidase enhancer 1"/>
    <property type="match status" value="1"/>
</dbReference>
<keyword evidence="14" id="KW-1185">Reference proteome</keyword>
<reference evidence="13 14" key="1">
    <citation type="submission" date="2019-05" db="EMBL/GenBank/DDBJ databases">
        <title>Another draft genome of Portunus trituberculatus and its Hox gene families provides insights of decapod evolution.</title>
        <authorList>
            <person name="Jeong J.-H."/>
            <person name="Song I."/>
            <person name="Kim S."/>
            <person name="Choi T."/>
            <person name="Kim D."/>
            <person name="Ryu S."/>
            <person name="Kim W."/>
        </authorList>
    </citation>
    <scope>NUCLEOTIDE SEQUENCE [LARGE SCALE GENOMIC DNA]</scope>
    <source>
        <tissue evidence="13">Muscle</tissue>
    </source>
</reference>
<dbReference type="InterPro" id="IPR001881">
    <property type="entry name" value="EGF-like_Ca-bd_dom"/>
</dbReference>
<dbReference type="InterPro" id="IPR000742">
    <property type="entry name" value="EGF"/>
</dbReference>
<evidence type="ECO:0000256" key="9">
    <source>
        <dbReference type="PROSITE-ProRule" id="PRU00059"/>
    </source>
</evidence>
<feature type="domain" description="CUB" evidence="11">
    <location>
        <begin position="540"/>
        <end position="656"/>
    </location>
</feature>
<dbReference type="OrthoDB" id="10009301at2759"/>
<keyword evidence="5" id="KW-0677">Repeat</keyword>
<gene>
    <name evidence="13" type="primary">CUBN_2</name>
    <name evidence="13" type="ORF">E2C01_001893</name>
</gene>
<comment type="caution">
    <text evidence="13">The sequence shown here is derived from an EMBL/GenBank/DDBJ whole genome shotgun (WGS) entry which is preliminary data.</text>
</comment>
<dbReference type="PROSITE" id="PS50026">
    <property type="entry name" value="EGF_3"/>
    <property type="match status" value="3"/>
</dbReference>
<dbReference type="FunFam" id="2.10.25.10:FF:000429">
    <property type="entry name" value="Cubilin"/>
    <property type="match status" value="1"/>
</dbReference>
<evidence type="ECO:0000256" key="2">
    <source>
        <dbReference type="ARBA" id="ARBA00022475"/>
    </source>
</evidence>
<feature type="domain" description="EGF-like" evidence="12">
    <location>
        <begin position="141"/>
        <end position="177"/>
    </location>
</feature>
<evidence type="ECO:0000259" key="12">
    <source>
        <dbReference type="PROSITE" id="PS50026"/>
    </source>
</evidence>
<evidence type="ECO:0000256" key="10">
    <source>
        <dbReference type="PROSITE-ProRule" id="PRU00076"/>
    </source>
</evidence>
<accession>A0A5B7CLK0</accession>
<dbReference type="SUPFAM" id="SSF49854">
    <property type="entry name" value="Spermadhesin, CUB domain"/>
    <property type="match status" value="9"/>
</dbReference>
<dbReference type="GO" id="GO:0005886">
    <property type="term" value="C:plasma membrane"/>
    <property type="evidence" value="ECO:0007669"/>
    <property type="project" value="UniProtKB-SubCell"/>
</dbReference>
<feature type="disulfide bond" evidence="10">
    <location>
        <begin position="210"/>
        <end position="219"/>
    </location>
</feature>
<evidence type="ECO:0000313" key="13">
    <source>
        <dbReference type="EMBL" id="MPC09286.1"/>
    </source>
</evidence>
<evidence type="ECO:0000256" key="5">
    <source>
        <dbReference type="ARBA" id="ARBA00022737"/>
    </source>
</evidence>
<dbReference type="FunFam" id="2.10.25.10:FF:000122">
    <property type="entry name" value="Protein crumbs homolog 2"/>
    <property type="match status" value="2"/>
</dbReference>
<dbReference type="PROSITE" id="PS00010">
    <property type="entry name" value="ASX_HYDROXYL"/>
    <property type="match status" value="2"/>
</dbReference>
<proteinExistence type="predicted"/>
<dbReference type="InterPro" id="IPR013032">
    <property type="entry name" value="EGF-like_CS"/>
</dbReference>
<dbReference type="CDD" id="cd00041">
    <property type="entry name" value="CUB"/>
    <property type="match status" value="9"/>
</dbReference>
<keyword evidence="2" id="KW-1003">Cell membrane</keyword>
<dbReference type="InterPro" id="IPR018097">
    <property type="entry name" value="EGF_Ca-bd_CS"/>
</dbReference>
<dbReference type="CDD" id="cd00054">
    <property type="entry name" value="EGF_CA"/>
    <property type="match status" value="5"/>
</dbReference>
<dbReference type="FunFam" id="2.60.120.290:FF:000013">
    <property type="entry name" value="Membrane frizzled-related protein"/>
    <property type="match status" value="3"/>
</dbReference>